<sequence length="366" mass="40284">MHVITNMMGCGGAEMMLSRLVSHGSETATIVPLMDVAERHLHLESSGAATIRPLKVRSRLGMVRAVHTLSRLIVYERPDAVMCWLYHAMIVGQCATRLASNTVPVFWNVRQSLDDPDALTWNTHAALRLSRRLSKRADGIIFNSSRALDLHRAYGFSNAHMSVIPNGFVRAPGNVVIAEKPRIIGIAGRFHKQKDYPTFFEAAARVHRSFPTVRFIAVGDGMTADNAAIRALLDLNGLPMEVIDLRGNITDMACFYREIDALALSSRTEGFPNVVAEAMSYGKPAISTDVGDAAFVVGDTGFIVPPARPKDLAKAMRDLLDLSTERYATLSTAARKRIEHLYSIERAIRAYHDFMSPRPVAIGLAT</sequence>
<dbReference type="PANTHER" id="PTHR12526">
    <property type="entry name" value="GLYCOSYLTRANSFERASE"/>
    <property type="match status" value="1"/>
</dbReference>
<name>A0A506U7S1_9HYPH</name>
<keyword evidence="3" id="KW-1185">Reference proteome</keyword>
<dbReference type="GO" id="GO:0016757">
    <property type="term" value="F:glycosyltransferase activity"/>
    <property type="evidence" value="ECO:0007669"/>
    <property type="project" value="UniProtKB-ARBA"/>
</dbReference>
<proteinExistence type="predicted"/>
<dbReference type="Pfam" id="PF13692">
    <property type="entry name" value="Glyco_trans_1_4"/>
    <property type="match status" value="1"/>
</dbReference>
<keyword evidence="2" id="KW-0808">Transferase</keyword>
<dbReference type="OrthoDB" id="9781738at2"/>
<dbReference type="InterPro" id="IPR028098">
    <property type="entry name" value="Glyco_trans_4-like_N"/>
</dbReference>
<evidence type="ECO:0000313" key="3">
    <source>
        <dbReference type="Proteomes" id="UP000320314"/>
    </source>
</evidence>
<evidence type="ECO:0000259" key="1">
    <source>
        <dbReference type="Pfam" id="PF13579"/>
    </source>
</evidence>
<reference evidence="2 3" key="1">
    <citation type="submission" date="2019-06" db="EMBL/GenBank/DDBJ databases">
        <authorList>
            <person name="Li M."/>
        </authorList>
    </citation>
    <scope>NUCLEOTIDE SEQUENCE [LARGE SCALE GENOMIC DNA]</scope>
    <source>
        <strain evidence="2 3">BGMRC6574</strain>
    </source>
</reference>
<dbReference type="SUPFAM" id="SSF53756">
    <property type="entry name" value="UDP-Glycosyltransferase/glycogen phosphorylase"/>
    <property type="match status" value="1"/>
</dbReference>
<organism evidence="2 3">
    <name type="scientific">Pararhizobium mangrovi</name>
    <dbReference type="NCBI Taxonomy" id="2590452"/>
    <lineage>
        <taxon>Bacteria</taxon>
        <taxon>Pseudomonadati</taxon>
        <taxon>Pseudomonadota</taxon>
        <taxon>Alphaproteobacteria</taxon>
        <taxon>Hyphomicrobiales</taxon>
        <taxon>Rhizobiaceae</taxon>
        <taxon>Rhizobium/Agrobacterium group</taxon>
        <taxon>Pararhizobium</taxon>
    </lineage>
</organism>
<comment type="caution">
    <text evidence="2">The sequence shown here is derived from an EMBL/GenBank/DDBJ whole genome shotgun (WGS) entry which is preliminary data.</text>
</comment>
<dbReference type="Gene3D" id="3.40.50.2000">
    <property type="entry name" value="Glycogen Phosphorylase B"/>
    <property type="match status" value="2"/>
</dbReference>
<gene>
    <name evidence="2" type="ORF">FJU11_08475</name>
</gene>
<dbReference type="Proteomes" id="UP000320314">
    <property type="component" value="Unassembled WGS sequence"/>
</dbReference>
<dbReference type="EMBL" id="VHLH01000013">
    <property type="protein sequence ID" value="TPW29005.1"/>
    <property type="molecule type" value="Genomic_DNA"/>
</dbReference>
<protein>
    <submittedName>
        <fullName evidence="2">Glycosyltransferase</fullName>
    </submittedName>
</protein>
<dbReference type="Pfam" id="PF13579">
    <property type="entry name" value="Glyco_trans_4_4"/>
    <property type="match status" value="1"/>
</dbReference>
<feature type="domain" description="Glycosyltransferase subfamily 4-like N-terminal" evidence="1">
    <location>
        <begin position="14"/>
        <end position="167"/>
    </location>
</feature>
<accession>A0A506U7S1</accession>
<evidence type="ECO:0000313" key="2">
    <source>
        <dbReference type="EMBL" id="TPW29005.1"/>
    </source>
</evidence>
<dbReference type="AlphaFoldDB" id="A0A506U7S1"/>